<accession>A0A6G1LIX3</accession>
<keyword evidence="3" id="KW-0964">Secreted</keyword>
<evidence type="ECO:0000313" key="6">
    <source>
        <dbReference type="Proteomes" id="UP000799436"/>
    </source>
</evidence>
<dbReference type="PANTHER" id="PTHR10009">
    <property type="entry name" value="PROTEIN YELLOW-RELATED"/>
    <property type="match status" value="1"/>
</dbReference>
<evidence type="ECO:0000313" key="5">
    <source>
        <dbReference type="EMBL" id="KAF2772522.1"/>
    </source>
</evidence>
<protein>
    <submittedName>
        <fullName evidence="5">Major royal jelly protein</fullName>
    </submittedName>
</protein>
<keyword evidence="4" id="KW-0732">Signal</keyword>
<dbReference type="GO" id="GO:0005576">
    <property type="term" value="C:extracellular region"/>
    <property type="evidence" value="ECO:0007669"/>
    <property type="project" value="UniProtKB-SubCell"/>
</dbReference>
<dbReference type="EMBL" id="ML995814">
    <property type="protein sequence ID" value="KAF2772522.1"/>
    <property type="molecule type" value="Genomic_DNA"/>
</dbReference>
<dbReference type="OrthoDB" id="7776143at2759"/>
<dbReference type="SUPFAM" id="SSF63829">
    <property type="entry name" value="Calcium-dependent phosphotriesterase"/>
    <property type="match status" value="1"/>
</dbReference>
<feature type="signal peptide" evidence="4">
    <location>
        <begin position="1"/>
        <end position="16"/>
    </location>
</feature>
<evidence type="ECO:0000256" key="1">
    <source>
        <dbReference type="ARBA" id="ARBA00004613"/>
    </source>
</evidence>
<reference evidence="5" key="1">
    <citation type="journal article" date="2020" name="Stud. Mycol.">
        <title>101 Dothideomycetes genomes: a test case for predicting lifestyles and emergence of pathogens.</title>
        <authorList>
            <person name="Haridas S."/>
            <person name="Albert R."/>
            <person name="Binder M."/>
            <person name="Bloem J."/>
            <person name="Labutti K."/>
            <person name="Salamov A."/>
            <person name="Andreopoulos B."/>
            <person name="Baker S."/>
            <person name="Barry K."/>
            <person name="Bills G."/>
            <person name="Bluhm B."/>
            <person name="Cannon C."/>
            <person name="Castanera R."/>
            <person name="Culley D."/>
            <person name="Daum C."/>
            <person name="Ezra D."/>
            <person name="Gonzalez J."/>
            <person name="Henrissat B."/>
            <person name="Kuo A."/>
            <person name="Liang C."/>
            <person name="Lipzen A."/>
            <person name="Lutzoni F."/>
            <person name="Magnuson J."/>
            <person name="Mondo S."/>
            <person name="Nolan M."/>
            <person name="Ohm R."/>
            <person name="Pangilinan J."/>
            <person name="Park H.-J."/>
            <person name="Ramirez L."/>
            <person name="Alfaro M."/>
            <person name="Sun H."/>
            <person name="Tritt A."/>
            <person name="Yoshinaga Y."/>
            <person name="Zwiers L.-H."/>
            <person name="Turgeon B."/>
            <person name="Goodwin S."/>
            <person name="Spatafora J."/>
            <person name="Crous P."/>
            <person name="Grigoriev I."/>
        </authorList>
    </citation>
    <scope>NUCLEOTIDE SEQUENCE</scope>
    <source>
        <strain evidence="5">CBS 116005</strain>
    </source>
</reference>
<comment type="similarity">
    <text evidence="2">Belongs to the major royal jelly protein family.</text>
</comment>
<evidence type="ECO:0000256" key="2">
    <source>
        <dbReference type="ARBA" id="ARBA00009127"/>
    </source>
</evidence>
<dbReference type="Proteomes" id="UP000799436">
    <property type="component" value="Unassembled WGS sequence"/>
</dbReference>
<dbReference type="AlphaFoldDB" id="A0A6G1LIX3"/>
<feature type="chain" id="PRO_5026112111" evidence="4">
    <location>
        <begin position="17"/>
        <end position="424"/>
    </location>
</feature>
<dbReference type="InterPro" id="IPR011042">
    <property type="entry name" value="6-blade_b-propeller_TolB-like"/>
</dbReference>
<proteinExistence type="inferred from homology"/>
<dbReference type="Pfam" id="PF03022">
    <property type="entry name" value="MRJP"/>
    <property type="match status" value="1"/>
</dbReference>
<name>A0A6G1LIX3_9PEZI</name>
<evidence type="ECO:0000256" key="3">
    <source>
        <dbReference type="ARBA" id="ARBA00022525"/>
    </source>
</evidence>
<dbReference type="InterPro" id="IPR017996">
    <property type="entry name" value="MRJP/yellow-related"/>
</dbReference>
<gene>
    <name evidence="5" type="ORF">EJ03DRAFT_348489</name>
</gene>
<keyword evidence="6" id="KW-1185">Reference proteome</keyword>
<comment type="subcellular location">
    <subcellularLocation>
        <location evidence="1">Secreted</location>
    </subcellularLocation>
</comment>
<dbReference type="PANTHER" id="PTHR10009:SF18">
    <property type="entry name" value="PROTEIN YELLOW-LIKE PROTEIN"/>
    <property type="match status" value="1"/>
</dbReference>
<organism evidence="5 6">
    <name type="scientific">Teratosphaeria nubilosa</name>
    <dbReference type="NCBI Taxonomy" id="161662"/>
    <lineage>
        <taxon>Eukaryota</taxon>
        <taxon>Fungi</taxon>
        <taxon>Dikarya</taxon>
        <taxon>Ascomycota</taxon>
        <taxon>Pezizomycotina</taxon>
        <taxon>Dothideomycetes</taxon>
        <taxon>Dothideomycetidae</taxon>
        <taxon>Mycosphaerellales</taxon>
        <taxon>Teratosphaeriaceae</taxon>
        <taxon>Teratosphaeria</taxon>
    </lineage>
</organism>
<sequence>MYARVVLGFFGALSAAQNLPRDPGVYGPGIELVHMYYDEFPTGIAVSSTGRLFSNYPGGLDANDTNNGSNGRYTIAELTTNTTETPFPNAEINNPPGGAINYTTNPPTGANYPNHFIGSQSIVVDPLDRAWVLDTGRVLTPNNTLVTATYGGPKLVGINLSNNTIFQTILFPQTVAYPDSYLNDVRFDLRPDITASGKGVAYITDSSSEGRNGIIVVDLGTGESWRRLDGDPRVRPVRQWTAYLWGQALYATNPGGQPLGYVAFGADGIALSADGGYLFFKPVSSRYLYSVPAERLRDRGEDSEILAGAAVVSRGEVGVTDGLETDTNGFIYHGQMEQDGVSFYNPRNGTDTMFVRDPRLNWVDTFSTGTDGYLYFTCNQLLLGTNTYPGTDRRVKPFSVWRAKLPGNGTKVLLKQGVVDASVP</sequence>
<evidence type="ECO:0000256" key="4">
    <source>
        <dbReference type="SAM" id="SignalP"/>
    </source>
</evidence>
<dbReference type="Gene3D" id="2.120.10.30">
    <property type="entry name" value="TolB, C-terminal domain"/>
    <property type="match status" value="1"/>
</dbReference>